<protein>
    <recommendedName>
        <fullName evidence="1">BTB domain-containing protein</fullName>
    </recommendedName>
</protein>
<dbReference type="Pfam" id="PF00651">
    <property type="entry name" value="BTB"/>
    <property type="match status" value="1"/>
</dbReference>
<dbReference type="Gene3D" id="3.30.710.10">
    <property type="entry name" value="Potassium Channel Kv1.1, Chain A"/>
    <property type="match status" value="1"/>
</dbReference>
<name>A0A8S1DFB5_9INSE</name>
<dbReference type="OrthoDB" id="624345at2759"/>
<gene>
    <name evidence="2" type="ORF">CLODIP_2_CD02963</name>
</gene>
<evidence type="ECO:0000259" key="1">
    <source>
        <dbReference type="PROSITE" id="PS50097"/>
    </source>
</evidence>
<dbReference type="InterPro" id="IPR011333">
    <property type="entry name" value="SKP1/BTB/POZ_sf"/>
</dbReference>
<dbReference type="Gene3D" id="1.25.40.420">
    <property type="match status" value="1"/>
</dbReference>
<comment type="caution">
    <text evidence="2">The sequence shown here is derived from an EMBL/GenBank/DDBJ whole genome shotgun (WGS) entry which is preliminary data.</text>
</comment>
<dbReference type="Proteomes" id="UP000494165">
    <property type="component" value="Unassembled WGS sequence"/>
</dbReference>
<organism evidence="2 3">
    <name type="scientific">Cloeon dipterum</name>
    <dbReference type="NCBI Taxonomy" id="197152"/>
    <lineage>
        <taxon>Eukaryota</taxon>
        <taxon>Metazoa</taxon>
        <taxon>Ecdysozoa</taxon>
        <taxon>Arthropoda</taxon>
        <taxon>Hexapoda</taxon>
        <taxon>Insecta</taxon>
        <taxon>Pterygota</taxon>
        <taxon>Palaeoptera</taxon>
        <taxon>Ephemeroptera</taxon>
        <taxon>Pisciforma</taxon>
        <taxon>Baetidae</taxon>
        <taxon>Cloeon</taxon>
    </lineage>
</organism>
<dbReference type="AlphaFoldDB" id="A0A8S1DFB5"/>
<reference evidence="2 3" key="1">
    <citation type="submission" date="2020-04" db="EMBL/GenBank/DDBJ databases">
        <authorList>
            <person name="Alioto T."/>
            <person name="Alioto T."/>
            <person name="Gomez Garrido J."/>
        </authorList>
    </citation>
    <scope>NUCLEOTIDE SEQUENCE [LARGE SCALE GENOMIC DNA]</scope>
</reference>
<dbReference type="PANTHER" id="PTHR45774:SF3">
    <property type="entry name" value="BTB (POZ) DOMAIN-CONTAINING 2B-RELATED"/>
    <property type="match status" value="1"/>
</dbReference>
<sequence length="775" mass="90749">MHAISLLNYHSTFLTYKLWTGIEIREKELLEEISRRGAEVLYDLSESKIMCFDTVKKILQQPRLNVFREKAVFDCINEWRNNIAKAVEENEYGEHEFVKFDKRWKEELVPLIRFEFFTTNEVHEFLYVQSSPLGDEEKKAIVDKNPSLNIGPNTNLLYSMLSVIADDLSLRGSLNLEYLSQWRGNFIPFTERMMHLPPEDEKKRIYDAEQTLNFQPLKRDLYLLSVRLYNLQGLYHNPETQLLSFSVAVIREEVEIFHAEESLPPGERLHDQTCDTKVKQKGSLLIFSTCKKQRINKIEYGSLVRFDFFEIIFKGYSSKMQGFGCEEIQWMHESEQAMQTKQLRWLETEAYYNCTFQIGPPGKDKKLFKCHRHIIAMASPVFEVMMLGKFMEAKTGIDDPIPMFDVSPAAFEAVLRFVYGGCIRDLQSNIGFNMEVLEFAHKWKIETLERAVAQMCLKFDLTPKNLFELHYYFVRSQLSVELNWLMEQIHDRANEMLRNLKFFPEDFVKLILVQTELNIFSEKQVYDALLEWGEHALEYHERNHNNIRLKINDLLKYVRFQSLTWEELALITYENVGVLSPKEIIELQTCVPLKLPLPEEMKTEFCLDLNWRGMFEKGTEKVIRVSKLFIYGNSNDEEIANISNRSFSRGNILITDTDVYLLSIGLFSMNYANYENNQREISITLLEVCGRVISRTVYRSGEKLLVDSTGPPRIRLEKPCLLRNYKKYVLRVHDNTRNPLTTPLAAFGHKDKFGEVTVSFMGSTDVLTLELAKPF</sequence>
<dbReference type="InterPro" id="IPR000210">
    <property type="entry name" value="BTB/POZ_dom"/>
</dbReference>
<evidence type="ECO:0000313" key="2">
    <source>
        <dbReference type="EMBL" id="CAB3382288.1"/>
    </source>
</evidence>
<accession>A0A8S1DFB5</accession>
<dbReference type="CDD" id="cd18186">
    <property type="entry name" value="BTB_POZ_ZBTB_KLHL-like"/>
    <property type="match status" value="1"/>
</dbReference>
<dbReference type="PANTHER" id="PTHR45774">
    <property type="entry name" value="BTB/POZ DOMAIN-CONTAINING"/>
    <property type="match status" value="1"/>
</dbReference>
<feature type="domain" description="BTB" evidence="1">
    <location>
        <begin position="352"/>
        <end position="427"/>
    </location>
</feature>
<keyword evidence="3" id="KW-1185">Reference proteome</keyword>
<dbReference type="EMBL" id="CADEPI010000264">
    <property type="protein sequence ID" value="CAB3382288.1"/>
    <property type="molecule type" value="Genomic_DNA"/>
</dbReference>
<proteinExistence type="predicted"/>
<dbReference type="SMART" id="SM00225">
    <property type="entry name" value="BTB"/>
    <property type="match status" value="1"/>
</dbReference>
<dbReference type="SUPFAM" id="SSF54695">
    <property type="entry name" value="POZ domain"/>
    <property type="match status" value="1"/>
</dbReference>
<evidence type="ECO:0000313" key="3">
    <source>
        <dbReference type="Proteomes" id="UP000494165"/>
    </source>
</evidence>
<dbReference type="PROSITE" id="PS50097">
    <property type="entry name" value="BTB"/>
    <property type="match status" value="1"/>
</dbReference>